<protein>
    <submittedName>
        <fullName evidence="3">Tetratricopeptide (TPR) repeat protein</fullName>
    </submittedName>
</protein>
<dbReference type="InterPro" id="IPR019734">
    <property type="entry name" value="TPR_rpt"/>
</dbReference>
<dbReference type="RefSeq" id="WP_125408448.1">
    <property type="nucleotide sequence ID" value="NZ_JBEHHI010000001.1"/>
</dbReference>
<dbReference type="SUPFAM" id="SSF48452">
    <property type="entry name" value="TPR-like"/>
    <property type="match status" value="1"/>
</dbReference>
<feature type="repeat" description="TPR" evidence="2">
    <location>
        <begin position="339"/>
        <end position="372"/>
    </location>
</feature>
<gene>
    <name evidence="3" type="ORF">Ga0609869_001442</name>
</gene>
<comment type="caution">
    <text evidence="3">The sequence shown here is derived from an EMBL/GenBank/DDBJ whole genome shotgun (WGS) entry which is preliminary data.</text>
</comment>
<dbReference type="Gene3D" id="3.40.50.300">
    <property type="entry name" value="P-loop containing nucleotide triphosphate hydrolases"/>
    <property type="match status" value="1"/>
</dbReference>
<dbReference type="InterPro" id="IPR027417">
    <property type="entry name" value="P-loop_NTPase"/>
</dbReference>
<dbReference type="Gene3D" id="1.25.40.10">
    <property type="entry name" value="Tetratricopeptide repeat domain"/>
    <property type="match status" value="4"/>
</dbReference>
<accession>A0ABV3XSN9</accession>
<feature type="repeat" description="TPR" evidence="2">
    <location>
        <begin position="203"/>
        <end position="236"/>
    </location>
</feature>
<proteinExistence type="predicted"/>
<dbReference type="Pfam" id="PF13469">
    <property type="entry name" value="Sulfotransfer_3"/>
    <property type="match status" value="1"/>
</dbReference>
<evidence type="ECO:0000313" key="4">
    <source>
        <dbReference type="Proteomes" id="UP001560019"/>
    </source>
</evidence>
<feature type="repeat" description="TPR" evidence="2">
    <location>
        <begin position="237"/>
        <end position="270"/>
    </location>
</feature>
<dbReference type="PANTHER" id="PTHR12788">
    <property type="entry name" value="PROTEIN-TYROSINE SULFOTRANSFERASE 2"/>
    <property type="match status" value="1"/>
</dbReference>
<keyword evidence="1" id="KW-0808">Transferase</keyword>
<sequence>MLPLDPAQIKRRFQEALKLQGAGRLDDAERAYLDILKANPSLPEVHYQLGRIALSRGRPEAALGPIERARKLKPAEPAIWQLEAEALARLEDEAANRRFLKAAKAARLPAKLLVALQNRLSPPKARSRTDLGTVRPEEVRRLIGLMKAGRLAEAETGARRLRKAHPDVPVIANILANCLAERGRADAAAAEFEAALKLAPDYAEAQANYGRLLLDRGDLAGALRRLRRAVELAPDLPTAQAALGLALARSGETEPALAPLRRAVALEPRLSEAQLALAQALLDLRRPEEAEKALRSAMAAGQSGAPIHLRMAQALAAQGRAEDAAAEYDSAVAADPNSATAHSLRGMFRQTLGRFDDAEADFRKAIALEPDNGEHYRTFAASVKFAPGDPLIAEMEARFADDTQGDSSRMHLAFALARAMEATKAHDKVFPYLATGNALMRKRFSYDIAERRAEVDAVKSAFAGTDFAARTAPAGAPDFAPIFVTGMPRSGTTLVEQIIASHSRVGGAGEVGYMARAVSSRLSQAGGGYRPFDALTDSDLVEIGDGAAARLRALVPGADRVTDKSIQTYMVMGAVRLALPNAHIVLVKRDPRDTLFSIYKNVFAEGTHRYAYDLRDLGLYYRMFEEMIDFWRAKLPGGFHEIQYEDLIANPEAESRKLVAACGLDWEDACLSFHETERRVSTLSVYQVRQPIYKSSVAAWERYKDDLAPMFEALGGAI</sequence>
<organism evidence="3 4">
    <name type="scientific">Rhodovulum iodosum</name>
    <dbReference type="NCBI Taxonomy" id="68291"/>
    <lineage>
        <taxon>Bacteria</taxon>
        <taxon>Pseudomonadati</taxon>
        <taxon>Pseudomonadota</taxon>
        <taxon>Alphaproteobacteria</taxon>
        <taxon>Rhodobacterales</taxon>
        <taxon>Paracoccaceae</taxon>
        <taxon>Rhodovulum</taxon>
    </lineage>
</organism>
<dbReference type="SUPFAM" id="SSF52540">
    <property type="entry name" value="P-loop containing nucleoside triphosphate hydrolases"/>
    <property type="match status" value="1"/>
</dbReference>
<feature type="repeat" description="TPR" evidence="2">
    <location>
        <begin position="305"/>
        <end position="338"/>
    </location>
</feature>
<dbReference type="SMART" id="SM00028">
    <property type="entry name" value="TPR"/>
    <property type="match status" value="8"/>
</dbReference>
<evidence type="ECO:0000256" key="1">
    <source>
        <dbReference type="ARBA" id="ARBA00022679"/>
    </source>
</evidence>
<dbReference type="InterPro" id="IPR026634">
    <property type="entry name" value="TPST-like"/>
</dbReference>
<keyword evidence="2" id="KW-0802">TPR repeat</keyword>
<evidence type="ECO:0000313" key="3">
    <source>
        <dbReference type="EMBL" id="MEX5728089.1"/>
    </source>
</evidence>
<dbReference type="Proteomes" id="UP001560019">
    <property type="component" value="Unassembled WGS sequence"/>
</dbReference>
<keyword evidence="4" id="KW-1185">Reference proteome</keyword>
<name>A0ABV3XSN9_9RHOB</name>
<dbReference type="InterPro" id="IPR011990">
    <property type="entry name" value="TPR-like_helical_dom_sf"/>
</dbReference>
<dbReference type="Pfam" id="PF13414">
    <property type="entry name" value="TPR_11"/>
    <property type="match status" value="1"/>
</dbReference>
<dbReference type="PANTHER" id="PTHR12788:SF10">
    <property type="entry name" value="PROTEIN-TYROSINE SULFOTRANSFERASE"/>
    <property type="match status" value="1"/>
</dbReference>
<evidence type="ECO:0000256" key="2">
    <source>
        <dbReference type="PROSITE-ProRule" id="PRU00339"/>
    </source>
</evidence>
<feature type="repeat" description="TPR" evidence="2">
    <location>
        <begin position="43"/>
        <end position="76"/>
    </location>
</feature>
<dbReference type="Pfam" id="PF13432">
    <property type="entry name" value="TPR_16"/>
    <property type="match status" value="3"/>
</dbReference>
<dbReference type="Pfam" id="PF13181">
    <property type="entry name" value="TPR_8"/>
    <property type="match status" value="1"/>
</dbReference>
<reference evidence="3 4" key="1">
    <citation type="submission" date="2024-06" db="EMBL/GenBank/DDBJ databases">
        <title>Genome of Rhodovulum iodosum, a marine photoferrotroph.</title>
        <authorList>
            <person name="Bianchini G."/>
            <person name="Nikeleit V."/>
            <person name="Kappler A."/>
            <person name="Bryce C."/>
            <person name="Sanchez-Baracaldo P."/>
        </authorList>
    </citation>
    <scope>NUCLEOTIDE SEQUENCE [LARGE SCALE GENOMIC DNA]</scope>
    <source>
        <strain evidence="3 4">UT/N1</strain>
    </source>
</reference>
<dbReference type="EMBL" id="JBEHHI010000001">
    <property type="protein sequence ID" value="MEX5728089.1"/>
    <property type="molecule type" value="Genomic_DNA"/>
</dbReference>
<dbReference type="PROSITE" id="PS50005">
    <property type="entry name" value="TPR"/>
    <property type="match status" value="5"/>
</dbReference>